<name>A0A914QZ90_9BILA</name>
<accession>A0A914QZ90</accession>
<organism evidence="1 2">
    <name type="scientific">Panagrolaimus davidi</name>
    <dbReference type="NCBI Taxonomy" id="227884"/>
    <lineage>
        <taxon>Eukaryota</taxon>
        <taxon>Metazoa</taxon>
        <taxon>Ecdysozoa</taxon>
        <taxon>Nematoda</taxon>
        <taxon>Chromadorea</taxon>
        <taxon>Rhabditida</taxon>
        <taxon>Tylenchina</taxon>
        <taxon>Panagrolaimomorpha</taxon>
        <taxon>Panagrolaimoidea</taxon>
        <taxon>Panagrolaimidae</taxon>
        <taxon>Panagrolaimus</taxon>
    </lineage>
</organism>
<dbReference type="SUPFAM" id="SSF54695">
    <property type="entry name" value="POZ domain"/>
    <property type="match status" value="1"/>
</dbReference>
<dbReference type="AlphaFoldDB" id="A0A914QZ90"/>
<dbReference type="WBParaSite" id="PDA_v2.g4384.t1">
    <property type="protein sequence ID" value="PDA_v2.g4384.t1"/>
    <property type="gene ID" value="PDA_v2.g4384"/>
</dbReference>
<keyword evidence="1" id="KW-1185">Reference proteome</keyword>
<dbReference type="PANTHER" id="PTHR24413">
    <property type="entry name" value="SPECKLE-TYPE POZ PROTEIN"/>
    <property type="match status" value="1"/>
</dbReference>
<dbReference type="Gene3D" id="3.30.710.10">
    <property type="entry name" value="Potassium Channel Kv1.1, Chain A"/>
    <property type="match status" value="1"/>
</dbReference>
<evidence type="ECO:0000313" key="2">
    <source>
        <dbReference type="WBParaSite" id="PDA_v2.g4384.t1"/>
    </source>
</evidence>
<protein>
    <submittedName>
        <fullName evidence="2">BTB domain-containing protein</fullName>
    </submittedName>
</protein>
<reference evidence="2" key="1">
    <citation type="submission" date="2022-11" db="UniProtKB">
        <authorList>
            <consortium name="WormBaseParasite"/>
        </authorList>
    </citation>
    <scope>IDENTIFICATION</scope>
</reference>
<sequence length="152" mass="17449">MIHSSFKESNESKVLIPDFDLEVIEIAIKFCYGISITNDELNVLNGIKLLQFSDKYDICDLKDSIEIYLFNQKSLMNICEIVNASIISNSIKLREQCFDFILDCMKKRIFHTDARVDPRKLISAADFALIIGDSDQLNHGIKHMELNTRLTT</sequence>
<dbReference type="Proteomes" id="UP000887578">
    <property type="component" value="Unplaced"/>
</dbReference>
<proteinExistence type="predicted"/>
<dbReference type="InterPro" id="IPR011333">
    <property type="entry name" value="SKP1/BTB/POZ_sf"/>
</dbReference>
<evidence type="ECO:0000313" key="1">
    <source>
        <dbReference type="Proteomes" id="UP000887578"/>
    </source>
</evidence>